<proteinExistence type="predicted"/>
<dbReference type="SUPFAM" id="SSF54928">
    <property type="entry name" value="RNA-binding domain, RBD"/>
    <property type="match status" value="1"/>
</dbReference>
<dbReference type="InterPro" id="IPR035979">
    <property type="entry name" value="RBD_domain_sf"/>
</dbReference>
<accession>A0A0D8X9I6</accession>
<sequence>MRNQMLCDGDEDDALRMRWALVCSVSDGNMLNTLSDFAVWFLAEVSKVASKMNIYAKFENRPKAVLHVPVGNFDACSTAYEDIRKNWPAVMFVLHILPKKSSAEYEWMRMLSTVHGFIRQGVLLDNALDKFSTVVSNGEDIDSVYRNVAQWIARATSRLCLDKNSTYKPYDLRVGSGKVLPNNVKFDQDAIQTAVHIVLSSTGNLPHLYREEFAVRVTGFPPSLNEFGVAQLFHGLKVTGVSLKIDSAIVTFTTKFLALQACALDSKKIDRIHTLHVEPLFAEIKEQLDKTELRMC</sequence>
<reference evidence="1 2" key="1">
    <citation type="submission" date="2013-11" db="EMBL/GenBank/DDBJ databases">
        <title>Draft genome of the bovine lungworm Dictyocaulus viviparus.</title>
        <authorList>
            <person name="Mitreva M."/>
        </authorList>
    </citation>
    <scope>NUCLEOTIDE SEQUENCE [LARGE SCALE GENOMIC DNA]</scope>
    <source>
        <strain evidence="1 2">HannoverDv2000</strain>
    </source>
</reference>
<dbReference type="EMBL" id="KN717214">
    <property type="protein sequence ID" value="KJH40437.1"/>
    <property type="molecule type" value="Genomic_DNA"/>
</dbReference>
<organism evidence="1 2">
    <name type="scientific">Dictyocaulus viviparus</name>
    <name type="common">Bovine lungworm</name>
    <dbReference type="NCBI Taxonomy" id="29172"/>
    <lineage>
        <taxon>Eukaryota</taxon>
        <taxon>Metazoa</taxon>
        <taxon>Ecdysozoa</taxon>
        <taxon>Nematoda</taxon>
        <taxon>Chromadorea</taxon>
        <taxon>Rhabditida</taxon>
        <taxon>Rhabditina</taxon>
        <taxon>Rhabditomorpha</taxon>
        <taxon>Strongyloidea</taxon>
        <taxon>Metastrongylidae</taxon>
        <taxon>Dictyocaulus</taxon>
    </lineage>
</organism>
<protein>
    <submittedName>
        <fullName evidence="1">Uncharacterized protein</fullName>
    </submittedName>
</protein>
<evidence type="ECO:0000313" key="2">
    <source>
        <dbReference type="Proteomes" id="UP000053766"/>
    </source>
</evidence>
<evidence type="ECO:0000313" key="1">
    <source>
        <dbReference type="EMBL" id="KJH40437.1"/>
    </source>
</evidence>
<keyword evidence="2" id="KW-1185">Reference proteome</keyword>
<name>A0A0D8X9I6_DICVI</name>
<dbReference type="Proteomes" id="UP000053766">
    <property type="component" value="Unassembled WGS sequence"/>
</dbReference>
<dbReference type="AlphaFoldDB" id="A0A0D8X9I6"/>
<gene>
    <name evidence="1" type="ORF">DICVIV_13607</name>
</gene>
<dbReference type="STRING" id="29172.A0A0D8X9I6"/>
<dbReference type="OrthoDB" id="5800150at2759"/>
<reference evidence="2" key="2">
    <citation type="journal article" date="2016" name="Sci. Rep.">
        <title>Dictyocaulus viviparus genome, variome and transcriptome elucidate lungworm biology and support future intervention.</title>
        <authorList>
            <person name="McNulty S.N."/>
            <person name="Strube C."/>
            <person name="Rosa B.A."/>
            <person name="Martin J.C."/>
            <person name="Tyagi R."/>
            <person name="Choi Y.J."/>
            <person name="Wang Q."/>
            <person name="Hallsworth Pepin K."/>
            <person name="Zhang X."/>
            <person name="Ozersky P."/>
            <person name="Wilson R.K."/>
            <person name="Sternberg P.W."/>
            <person name="Gasser R.B."/>
            <person name="Mitreva M."/>
        </authorList>
    </citation>
    <scope>NUCLEOTIDE SEQUENCE [LARGE SCALE GENOMIC DNA]</scope>
    <source>
        <strain evidence="2">HannoverDv2000</strain>
    </source>
</reference>
<dbReference type="GO" id="GO:0003676">
    <property type="term" value="F:nucleic acid binding"/>
    <property type="evidence" value="ECO:0007669"/>
    <property type="project" value="InterPro"/>
</dbReference>